<proteinExistence type="predicted"/>
<feature type="transmembrane region" description="Helical" evidence="1">
    <location>
        <begin position="83"/>
        <end position="104"/>
    </location>
</feature>
<feature type="transmembrane region" description="Helical" evidence="1">
    <location>
        <begin position="116"/>
        <end position="135"/>
    </location>
</feature>
<evidence type="ECO:0000256" key="1">
    <source>
        <dbReference type="SAM" id="Phobius"/>
    </source>
</evidence>
<dbReference type="RefSeq" id="WP_023360905.1">
    <property type="nucleotide sequence ID" value="NC_022657.1"/>
</dbReference>
<dbReference type="KEGG" id="afs:AFR_12800"/>
<dbReference type="PATRIC" id="fig|1246995.3.peg.2600"/>
<keyword evidence="1" id="KW-1133">Transmembrane helix</keyword>
<name>U5VYU7_9ACTN</name>
<gene>
    <name evidence="2" type="ORF">AFR_12800</name>
</gene>
<keyword evidence="1" id="KW-0472">Membrane</keyword>
<protein>
    <submittedName>
        <fullName evidence="2">Uncharacterized protein</fullName>
    </submittedName>
</protein>
<dbReference type="STRING" id="1246995.AFR_12800"/>
<dbReference type="eggNOG" id="ENOG5033Y26">
    <property type="taxonomic scope" value="Bacteria"/>
</dbReference>
<keyword evidence="1" id="KW-0812">Transmembrane</keyword>
<dbReference type="AlphaFoldDB" id="U5VYU7"/>
<reference evidence="2 3" key="1">
    <citation type="journal article" date="2014" name="J. Biotechnol.">
        <title>Complete genome sequence of the actinobacterium Actinoplanes friuliensis HAG 010964, producer of the lipopeptide antibiotic friulimycin.</title>
        <authorList>
            <person name="Ruckert C."/>
            <person name="Szczepanowski R."/>
            <person name="Albersmeier A."/>
            <person name="Goesmann A."/>
            <person name="Fischer N."/>
            <person name="Steinkamper A."/>
            <person name="Puhler A."/>
            <person name="Biener R."/>
            <person name="Schwartz D."/>
            <person name="Kalinowski J."/>
        </authorList>
    </citation>
    <scope>NUCLEOTIDE SEQUENCE [LARGE SCALE GENOMIC DNA]</scope>
    <source>
        <strain evidence="2 3">DSM 7358</strain>
    </source>
</reference>
<dbReference type="Proteomes" id="UP000017746">
    <property type="component" value="Chromosome"/>
</dbReference>
<evidence type="ECO:0000313" key="3">
    <source>
        <dbReference type="Proteomes" id="UP000017746"/>
    </source>
</evidence>
<feature type="transmembrane region" description="Helical" evidence="1">
    <location>
        <begin position="173"/>
        <end position="190"/>
    </location>
</feature>
<accession>U5VYU7</accession>
<keyword evidence="3" id="KW-1185">Reference proteome</keyword>
<dbReference type="OrthoDB" id="3297019at2"/>
<feature type="transmembrane region" description="Helical" evidence="1">
    <location>
        <begin position="46"/>
        <end position="63"/>
    </location>
</feature>
<organism evidence="2 3">
    <name type="scientific">Actinoplanes friuliensis DSM 7358</name>
    <dbReference type="NCBI Taxonomy" id="1246995"/>
    <lineage>
        <taxon>Bacteria</taxon>
        <taxon>Bacillati</taxon>
        <taxon>Actinomycetota</taxon>
        <taxon>Actinomycetes</taxon>
        <taxon>Micromonosporales</taxon>
        <taxon>Micromonosporaceae</taxon>
        <taxon>Actinoplanes</taxon>
    </lineage>
</organism>
<feature type="transmembrane region" description="Helical" evidence="1">
    <location>
        <begin position="14"/>
        <end position="34"/>
    </location>
</feature>
<evidence type="ECO:0000313" key="2">
    <source>
        <dbReference type="EMBL" id="AGZ40846.1"/>
    </source>
</evidence>
<dbReference type="EMBL" id="CP006272">
    <property type="protein sequence ID" value="AGZ40846.1"/>
    <property type="molecule type" value="Genomic_DNA"/>
</dbReference>
<dbReference type="HOGENOM" id="CLU_116759_0_0_11"/>
<sequence>MIVGWLPLYLRSRYAATAVIASLAAAAVVLALWVIWSDDAQVRPDLATLTVLAVLAPWIRTLAGHDADLEKTAAMPWPPRRVLHLLSVGVVVAGVLLSAEVVGIHFGAMGQILRNSAGLAGLIGLCAALFGTGLAPIPTTIWVAVQAFAGATGGPVWRQSLFWMMQPAGNKPAAVTAAVLFLAGAIAYALRVGPPRPPSEATMEQ</sequence>